<dbReference type="SUPFAM" id="SSF54001">
    <property type="entry name" value="Cysteine proteinases"/>
    <property type="match status" value="1"/>
</dbReference>
<feature type="chain" id="PRO_5002539331" description="Transglutaminase-like domain-containing protein" evidence="2">
    <location>
        <begin position="25"/>
        <end position="627"/>
    </location>
</feature>
<dbReference type="STRING" id="1619122.UX73_C0006G0013"/>
<organism evidence="4 5">
    <name type="scientific">candidate division WWE3 bacterium GW2011_GWC1_47_10</name>
    <dbReference type="NCBI Taxonomy" id="1619122"/>
    <lineage>
        <taxon>Bacteria</taxon>
        <taxon>Katanobacteria</taxon>
    </lineage>
</organism>
<feature type="domain" description="Transglutaminase-like" evidence="3">
    <location>
        <begin position="362"/>
        <end position="434"/>
    </location>
</feature>
<reference evidence="4 5" key="1">
    <citation type="journal article" date="2015" name="Nature">
        <title>rRNA introns, odd ribosomes, and small enigmatic genomes across a large radiation of phyla.</title>
        <authorList>
            <person name="Brown C.T."/>
            <person name="Hug L.A."/>
            <person name="Thomas B.C."/>
            <person name="Sharon I."/>
            <person name="Castelle C.J."/>
            <person name="Singh A."/>
            <person name="Wilkins M.J."/>
            <person name="Williams K.H."/>
            <person name="Banfield J.F."/>
        </authorList>
    </citation>
    <scope>NUCLEOTIDE SEQUENCE [LARGE SCALE GENOMIC DNA]</scope>
</reference>
<feature type="transmembrane region" description="Helical" evidence="1">
    <location>
        <begin position="579"/>
        <end position="598"/>
    </location>
</feature>
<protein>
    <recommendedName>
        <fullName evidence="3">Transglutaminase-like domain-containing protein</fullName>
    </recommendedName>
</protein>
<dbReference type="PANTHER" id="PTHR33490:SF6">
    <property type="entry name" value="SLL1049 PROTEIN"/>
    <property type="match status" value="1"/>
</dbReference>
<dbReference type="SMART" id="SM00460">
    <property type="entry name" value="TGc"/>
    <property type="match status" value="1"/>
</dbReference>
<evidence type="ECO:0000256" key="1">
    <source>
        <dbReference type="SAM" id="Phobius"/>
    </source>
</evidence>
<keyword evidence="2" id="KW-0732">Signal</keyword>
<name>A0A0G1R224_UNCKA</name>
<dbReference type="PANTHER" id="PTHR33490">
    <property type="entry name" value="BLR5614 PROTEIN-RELATED"/>
    <property type="match status" value="1"/>
</dbReference>
<evidence type="ECO:0000256" key="2">
    <source>
        <dbReference type="SAM" id="SignalP"/>
    </source>
</evidence>
<dbReference type="AlphaFoldDB" id="A0A0G1R224"/>
<dbReference type="InterPro" id="IPR038765">
    <property type="entry name" value="Papain-like_cys_pep_sf"/>
</dbReference>
<evidence type="ECO:0000313" key="4">
    <source>
        <dbReference type="EMBL" id="KKU51177.1"/>
    </source>
</evidence>
<feature type="signal peptide" evidence="2">
    <location>
        <begin position="1"/>
        <end position="24"/>
    </location>
</feature>
<dbReference type="InterPro" id="IPR002931">
    <property type="entry name" value="Transglutaminase-like"/>
</dbReference>
<keyword evidence="1" id="KW-1133">Transmembrane helix</keyword>
<keyword evidence="1" id="KW-0472">Membrane</keyword>
<sequence>MHKHLFASLAGLLFALSTTRYAMAQPQDAFETSYETIYSIDQTGETDVLQKVKITNKVNSVIATSYSITVKQIHIYDVRGKDSDGDVDLDVKETDAGTSINARFNNPAVGEGRAKTIEIGYKTKDIATKVGEIWNVHVPFALAQEGVGDYKSTLNIPLTFGPEIYISPRPITKETKAGYVAYDFNRAGVSASFGTHQTMNFKLQYSLKNTKALPVLQEIALPHDIQSRQQIIYKELSPQPRNIRVDKDGNILAAYEVRPKEQINVSLTGSAQIYSMQIRPEFGGSISDIPKDLVGLYTKSDKFWEVDSRDIQLKAKELYNSNMTVAQNAQSIYGFITTNLSYDFELAKKDYVERSGAISALTTDTPKACMEFTDLFIALARAMKIPAREINGYAFAKESANEPLSISLKGGDFLHSWPEYFDPVFGWVAIDPTWGATSKTDYFTKLDTNHIAFVTKGIDSEYPTPAGTYKVSGSERQVEVGFAQTDTPKNEEITLYETINWNPIAILKRETEALAVNKGNVTIYDINSTKSKLPPYATQSIYIDKNDKVIKYKDFNGETKTQRVDIVPNVQRTKVKANFVFVAFSLMLGLCTISYLLVIQPKYRKRLPHLLRYLLEALGQLHSRRWK</sequence>
<gene>
    <name evidence="4" type="ORF">UX73_C0006G0013</name>
</gene>
<dbReference type="Proteomes" id="UP000034873">
    <property type="component" value="Unassembled WGS sequence"/>
</dbReference>
<comment type="caution">
    <text evidence="4">The sequence shown here is derived from an EMBL/GenBank/DDBJ whole genome shotgun (WGS) entry which is preliminary data.</text>
</comment>
<dbReference type="Gene3D" id="3.10.620.30">
    <property type="match status" value="1"/>
</dbReference>
<proteinExistence type="predicted"/>
<keyword evidence="1" id="KW-0812">Transmembrane</keyword>
<dbReference type="Pfam" id="PF01841">
    <property type="entry name" value="Transglut_core"/>
    <property type="match status" value="1"/>
</dbReference>
<evidence type="ECO:0000259" key="3">
    <source>
        <dbReference type="SMART" id="SM00460"/>
    </source>
</evidence>
<accession>A0A0G1R224</accession>
<evidence type="ECO:0000313" key="5">
    <source>
        <dbReference type="Proteomes" id="UP000034873"/>
    </source>
</evidence>
<dbReference type="EMBL" id="LCNH01000006">
    <property type="protein sequence ID" value="KKU51177.1"/>
    <property type="molecule type" value="Genomic_DNA"/>
</dbReference>